<feature type="region of interest" description="Disordered" evidence="1">
    <location>
        <begin position="1220"/>
        <end position="1285"/>
    </location>
</feature>
<sequence>MSYFSYKLDRKAPKRYLAFARKIIERLRISSSKNAPAVGIVFYGKNGKLVPLPQGPMGFLANSKFPKIHVVKKFLKLRVPPPHISWATAKPWSSAMKVSSFFKEKHADKVLIQVMSKAEKNFPQNALTKLHEKFLRKKINYISVQLGNKAQYEKANKIDPYGEIYQFKDVASLLQQDIVDEIIEDICLSVEEKTITPHVDVQNIHDHVGDCSIEHPSADIFFVLDGSYSTKRAGWESIIEFVQRFVKINFEHGGDMNYGLLQYSDFVEPILSFADKEGQREIAEFIEILSQIKYHSGFSTLTGTAMRYAAETEFMSERGARKNVRKIMIVVTDGRAKDIDDNTVKIVGESLRAAGDLTVVAVGVNKAVESELVEIASSPDFVHNTKKFEDLHNFLSPVFAEICKETGGETMIEGRTIATGEEEFEFDLPCLTNGTCAMQTDIVIALDAFSGVQQVNHAWQKVFTKSLVSHFDSSSVRISVNPMSRDHAALENPFKDDEPQDKICYRLASLNSGALKYRGYHFYEGFYPEAAERWFKDSVGRNKAIIVVKHLADNEPETVIDKTQIYWEGTPDEPVVFVVAIGLSNYMTKSIEKLFKLAGHPDRVFFMQEWEITDAQYIASNIVSLGALGDSGFENDFLRRYNGSEFFTDSANLSNAVNSINTIYDYRVYLHDLSLLNKNDFFSQKNGARQGAKKVSLIFFGTLNEAEQRNMLPTFNLISEHEDESRASINRENTWISPDMRNHPVIGVTFGKSREIDSFSEYVKETKGRIFNAKSSYDLENLVTPVRKELCQQAGQIATNIPTPLPLSPPKLILFLLTTSFIPESVDLNYAFDSVLSELYSRKESTLPVEFVFSGNGLQISSDNYKSFAVWLDTDLPNSNDREKFAFPKNMLKRIATKELRLGQVDPDQLVIVSFGYSQERAEIKNLTEDMTSEHHILNGWTHYELDGCSANIPNEQNGIIFKSFQLNGLKHFLDLTTLEPEFIYETSGALMNKKEAIWKDTIKMHETCQSEPRCENIHESSNILAVYSKNSADVFTDDLKQRFGKFFSALTLVAVDFKVLEKEMERLICEADPEPKFIILASDDEAVPLHFGQFAVRKSELVVELADSNDDIYAEYNFEDAGRTSDSSFYYYKRKRRSTQESLDPVCKILSRDAQRFSEFCIVPTTTTIKPTTPTTTMTTTAKTTTGNTSTTTTTISKESDSTSVSETSDVTITSTTASTTTTIKTTSETRTTTASTTETTTNTTKNTTTTKLPPRNTENKATSKASTTTTATSTSSRNTTAAQNTKIITSTTSTRTAFSTTSVTTTAISKTVTDPATTTTNATPSSSTSSDHQETPTTAINTETENIEISRIIDPAYSIYTLYQFPCISSSDERIPYCQDASPTSVTIDIFNDKSNYRKFEREIDYLVSTILGYDNYANIYELSMNINGLKVMSKIKGLSMLIKAKKLKSEEFMKSLPDTNESSINITLTTAFIEKSRPLKVSNGLPCKIKNFFCETFDADMSGSGSGSGDGQGSSMIPEEGSGEVVTVLPEKTSSSVSVVTADSTTGSSKIATSPFESCTVQYDSCAATSSPLSLTLIIEVFEQTSYSQKLANLLDAIIGTELELEQLELYLNYDLVFNGTLSAELAETLVEELKSLSTDGVDVTKLLRGNDDNNSEQYDEGETDSSDYYYFEYRKRRSVDSENKSVIFVADEELNDNMLEEIEKIATVFIEDESNRK</sequence>
<dbReference type="InterPro" id="IPR050525">
    <property type="entry name" value="ECM_Assembly_Org"/>
</dbReference>
<dbReference type="Pfam" id="PF00092">
    <property type="entry name" value="VWA"/>
    <property type="match status" value="1"/>
</dbReference>
<dbReference type="PANTHER" id="PTHR24020:SF84">
    <property type="entry name" value="VWFA DOMAIN-CONTAINING PROTEIN"/>
    <property type="match status" value="1"/>
</dbReference>
<dbReference type="CDD" id="cd01450">
    <property type="entry name" value="vWFA_subfamily_ECM"/>
    <property type="match status" value="1"/>
</dbReference>
<dbReference type="EMBL" id="FN655412">
    <property type="protein sequence ID" value="CBY39058.1"/>
    <property type="molecule type" value="Genomic_DNA"/>
</dbReference>
<feature type="compositionally biased region" description="Low complexity" evidence="1">
    <location>
        <begin position="1220"/>
        <end position="1253"/>
    </location>
</feature>
<dbReference type="SMART" id="SM00327">
    <property type="entry name" value="VWA"/>
    <property type="match status" value="1"/>
</dbReference>
<feature type="domain" description="VWFA" evidence="2">
    <location>
        <begin position="219"/>
        <end position="398"/>
    </location>
</feature>
<dbReference type="SUPFAM" id="SSF53300">
    <property type="entry name" value="vWA-like"/>
    <property type="match status" value="2"/>
</dbReference>
<evidence type="ECO:0000259" key="2">
    <source>
        <dbReference type="PROSITE" id="PS50234"/>
    </source>
</evidence>
<protein>
    <recommendedName>
        <fullName evidence="2">VWFA domain-containing protein</fullName>
    </recommendedName>
</protein>
<gene>
    <name evidence="3" type="ORF">GSOID_T00019602001</name>
</gene>
<name>E4YUB9_OIKDI</name>
<accession>E4YUB9</accession>
<dbReference type="Proteomes" id="UP000011014">
    <property type="component" value="Unassembled WGS sequence"/>
</dbReference>
<organism evidence="3">
    <name type="scientific">Oikopleura dioica</name>
    <name type="common">Tunicate</name>
    <dbReference type="NCBI Taxonomy" id="34765"/>
    <lineage>
        <taxon>Eukaryota</taxon>
        <taxon>Metazoa</taxon>
        <taxon>Chordata</taxon>
        <taxon>Tunicata</taxon>
        <taxon>Appendicularia</taxon>
        <taxon>Copelata</taxon>
        <taxon>Oikopleuridae</taxon>
        <taxon>Oikopleura</taxon>
    </lineage>
</organism>
<feature type="region of interest" description="Disordered" evidence="1">
    <location>
        <begin position="1506"/>
        <end position="1525"/>
    </location>
</feature>
<feature type="region of interest" description="Disordered" evidence="1">
    <location>
        <begin position="1317"/>
        <end position="1343"/>
    </location>
</feature>
<dbReference type="PANTHER" id="PTHR24020">
    <property type="entry name" value="COLLAGEN ALPHA"/>
    <property type="match status" value="1"/>
</dbReference>
<feature type="compositionally biased region" description="Low complexity" evidence="1">
    <location>
        <begin position="1261"/>
        <end position="1285"/>
    </location>
</feature>
<dbReference type="InterPro" id="IPR002035">
    <property type="entry name" value="VWF_A"/>
</dbReference>
<feature type="domain" description="VWFA" evidence="2">
    <location>
        <begin position="441"/>
        <end position="622"/>
    </location>
</feature>
<reference evidence="3" key="1">
    <citation type="journal article" date="2010" name="Science">
        <title>Plasticity of animal genome architecture unmasked by rapid evolution of a pelagic tunicate.</title>
        <authorList>
            <person name="Denoeud F."/>
            <person name="Henriet S."/>
            <person name="Mungpakdee S."/>
            <person name="Aury J.M."/>
            <person name="Da Silva C."/>
            <person name="Brinkmann H."/>
            <person name="Mikhaleva J."/>
            <person name="Olsen L.C."/>
            <person name="Jubin C."/>
            <person name="Canestro C."/>
            <person name="Bouquet J.M."/>
            <person name="Danks G."/>
            <person name="Poulain J."/>
            <person name="Campsteijn C."/>
            <person name="Adamski M."/>
            <person name="Cross I."/>
            <person name="Yadetie F."/>
            <person name="Muffato M."/>
            <person name="Louis A."/>
            <person name="Butcher S."/>
            <person name="Tsagkogeorga G."/>
            <person name="Konrad A."/>
            <person name="Singh S."/>
            <person name="Jensen M.F."/>
            <person name="Cong E.H."/>
            <person name="Eikeseth-Otteraa H."/>
            <person name="Noel B."/>
            <person name="Anthouard V."/>
            <person name="Porcel B.M."/>
            <person name="Kachouri-Lafond R."/>
            <person name="Nishino A."/>
            <person name="Ugolini M."/>
            <person name="Chourrout P."/>
            <person name="Nishida H."/>
            <person name="Aasland R."/>
            <person name="Huzurbazar S."/>
            <person name="Westhof E."/>
            <person name="Delsuc F."/>
            <person name="Lehrach H."/>
            <person name="Reinhardt R."/>
            <person name="Weissenbach J."/>
            <person name="Roy S.W."/>
            <person name="Artiguenave F."/>
            <person name="Postlethwait J.H."/>
            <person name="Manak J.R."/>
            <person name="Thompson E.M."/>
            <person name="Jaillon O."/>
            <person name="Du Pasquier L."/>
            <person name="Boudinot P."/>
            <person name="Liberles D.A."/>
            <person name="Volff J.N."/>
            <person name="Philippe H."/>
            <person name="Lenhard B."/>
            <person name="Roest Crollius H."/>
            <person name="Wincker P."/>
            <person name="Chourrout D."/>
        </authorList>
    </citation>
    <scope>NUCLEOTIDE SEQUENCE [LARGE SCALE GENOMIC DNA]</scope>
</reference>
<feature type="region of interest" description="Disordered" evidence="1">
    <location>
        <begin position="1173"/>
        <end position="1203"/>
    </location>
</feature>
<dbReference type="PROSITE" id="PS50234">
    <property type="entry name" value="VWFA"/>
    <property type="match status" value="2"/>
</dbReference>
<proteinExistence type="predicted"/>
<dbReference type="Gene3D" id="3.40.50.410">
    <property type="entry name" value="von Willebrand factor, type A domain"/>
    <property type="match status" value="2"/>
</dbReference>
<evidence type="ECO:0000313" key="3">
    <source>
        <dbReference type="EMBL" id="CBY39058.1"/>
    </source>
</evidence>
<dbReference type="InterPro" id="IPR036465">
    <property type="entry name" value="vWFA_dom_sf"/>
</dbReference>
<evidence type="ECO:0000256" key="1">
    <source>
        <dbReference type="SAM" id="MobiDB-lite"/>
    </source>
</evidence>